<reference evidence="9 10" key="1">
    <citation type="submission" date="2017-04" db="EMBL/GenBank/DDBJ databases">
        <title>Novel microbial lineages endemic to geothermal iron-oxide mats fill important gaps in the evolutionary history of Archaea.</title>
        <authorList>
            <person name="Jay Z.J."/>
            <person name="Beam J.P."/>
            <person name="Dlakic M."/>
            <person name="Rusch D.B."/>
            <person name="Kozubal M.A."/>
            <person name="Inskeep W.P."/>
        </authorList>
    </citation>
    <scope>NUCLEOTIDE SEQUENCE [LARGE SCALE GENOMIC DNA]</scope>
    <source>
        <strain evidence="9">OSP_B</strain>
    </source>
</reference>
<dbReference type="SUPFAM" id="SSF51366">
    <property type="entry name" value="Ribulose-phoshate binding barrel"/>
    <property type="match status" value="1"/>
</dbReference>
<comment type="caution">
    <text evidence="9">The sequence shown here is derived from an EMBL/GenBank/DDBJ whole genome shotgun (WGS) entry which is preliminary data.</text>
</comment>
<dbReference type="Proteomes" id="UP000240838">
    <property type="component" value="Unassembled WGS sequence"/>
</dbReference>
<evidence type="ECO:0000256" key="1">
    <source>
        <dbReference type="ARBA" id="ARBA00004664"/>
    </source>
</evidence>
<evidence type="ECO:0000256" key="3">
    <source>
        <dbReference type="ARBA" id="ARBA00012572"/>
    </source>
</evidence>
<comment type="pathway">
    <text evidence="1">Amino-acid biosynthesis; L-tryptophan biosynthesis; L-tryptophan from chorismate: step 3/5.</text>
</comment>
<evidence type="ECO:0000313" key="9">
    <source>
        <dbReference type="EMBL" id="PSN91703.1"/>
    </source>
</evidence>
<organism evidence="9 10">
    <name type="scientific">Candidatus Marsarchaeota G1 archaeon OSP_B</name>
    <dbReference type="NCBI Taxonomy" id="1978153"/>
    <lineage>
        <taxon>Archaea</taxon>
        <taxon>Candidatus Marsarchaeota</taxon>
        <taxon>Candidatus Marsarchaeota group 1</taxon>
    </lineage>
</organism>
<dbReference type="InterPro" id="IPR011060">
    <property type="entry name" value="RibuloseP-bd_barrel"/>
</dbReference>
<dbReference type="InterPro" id="IPR013785">
    <property type="entry name" value="Aldolase_TIM"/>
</dbReference>
<keyword evidence="7" id="KW-0413">Isomerase</keyword>
<name>A0A2R6AZE5_9ARCH</name>
<dbReference type="Pfam" id="PF00697">
    <property type="entry name" value="PRAI"/>
    <property type="match status" value="1"/>
</dbReference>
<evidence type="ECO:0000256" key="6">
    <source>
        <dbReference type="ARBA" id="ARBA00023141"/>
    </source>
</evidence>
<dbReference type="EC" id="5.3.1.24" evidence="3"/>
<dbReference type="Gene3D" id="3.20.20.70">
    <property type="entry name" value="Aldolase class I"/>
    <property type="match status" value="1"/>
</dbReference>
<gene>
    <name evidence="9" type="ORF">B9P99_03855</name>
</gene>
<feature type="domain" description="N-(5'phosphoribosyl) anthranilate isomerase (PRAI)" evidence="8">
    <location>
        <begin position="13"/>
        <end position="48"/>
    </location>
</feature>
<evidence type="ECO:0000313" key="10">
    <source>
        <dbReference type="Proteomes" id="UP000240838"/>
    </source>
</evidence>
<evidence type="ECO:0000256" key="4">
    <source>
        <dbReference type="ARBA" id="ARBA00022605"/>
    </source>
</evidence>
<evidence type="ECO:0000256" key="5">
    <source>
        <dbReference type="ARBA" id="ARBA00022822"/>
    </source>
</evidence>
<accession>A0A2R6AZE5</accession>
<keyword evidence="6" id="KW-0057">Aromatic amino acid biosynthesis</keyword>
<dbReference type="GO" id="GO:0004640">
    <property type="term" value="F:phosphoribosylanthranilate isomerase activity"/>
    <property type="evidence" value="ECO:0007669"/>
    <property type="project" value="UniProtKB-EC"/>
</dbReference>
<sequence length="54" mass="5971">MLFLREGSPHKIVEEAIRVVEPYAVDVSSGVECSPGVKDHKKVSEFIRRAMSVG</sequence>
<evidence type="ECO:0000259" key="8">
    <source>
        <dbReference type="Pfam" id="PF00697"/>
    </source>
</evidence>
<comment type="similarity">
    <text evidence="2">Belongs to the TrpF family.</text>
</comment>
<dbReference type="EMBL" id="NEXA01000132">
    <property type="protein sequence ID" value="PSN91703.1"/>
    <property type="molecule type" value="Genomic_DNA"/>
</dbReference>
<evidence type="ECO:0000256" key="2">
    <source>
        <dbReference type="ARBA" id="ARBA00007571"/>
    </source>
</evidence>
<dbReference type="UniPathway" id="UPA00035">
    <property type="reaction ID" value="UER00042"/>
</dbReference>
<dbReference type="GO" id="GO:0000162">
    <property type="term" value="P:L-tryptophan biosynthetic process"/>
    <property type="evidence" value="ECO:0007669"/>
    <property type="project" value="UniProtKB-UniPathway"/>
</dbReference>
<proteinExistence type="inferred from homology"/>
<keyword evidence="4" id="KW-0028">Amino-acid biosynthesis</keyword>
<evidence type="ECO:0000256" key="7">
    <source>
        <dbReference type="ARBA" id="ARBA00023235"/>
    </source>
</evidence>
<protein>
    <recommendedName>
        <fullName evidence="3">phosphoribosylanthranilate isomerase</fullName>
        <ecNumber evidence="3">5.3.1.24</ecNumber>
    </recommendedName>
</protein>
<dbReference type="InterPro" id="IPR001240">
    <property type="entry name" value="PRAI_dom"/>
</dbReference>
<dbReference type="AlphaFoldDB" id="A0A2R6AZE5"/>
<keyword evidence="5" id="KW-0822">Tryptophan biosynthesis</keyword>